<protein>
    <recommendedName>
        <fullName evidence="1">N-acetyltransferase domain-containing protein</fullName>
    </recommendedName>
</protein>
<dbReference type="KEGG" id="tci:A7K98_09150"/>
<evidence type="ECO:0000313" key="2">
    <source>
        <dbReference type="EMBL" id="ARU93927.1"/>
    </source>
</evidence>
<dbReference type="InterPro" id="IPR041496">
    <property type="entry name" value="YitH/HolE_GNAT"/>
</dbReference>
<organism evidence="2 5">
    <name type="scientific">Tatumella citrea</name>
    <name type="common">Pantoea citrea</name>
    <dbReference type="NCBI Taxonomy" id="53336"/>
    <lineage>
        <taxon>Bacteria</taxon>
        <taxon>Pseudomonadati</taxon>
        <taxon>Pseudomonadota</taxon>
        <taxon>Gammaproteobacteria</taxon>
        <taxon>Enterobacterales</taxon>
        <taxon>Erwiniaceae</taxon>
        <taxon>Tatumella</taxon>
    </lineage>
</organism>
<reference evidence="4 5" key="1">
    <citation type="submission" date="2016-05" db="EMBL/GenBank/DDBJ databases">
        <title>Complete genome sequence of two 2,5-diketo-D-glunonic acid producing strain Tatumella citrea.</title>
        <authorList>
            <person name="Duan C."/>
            <person name="Yang J."/>
            <person name="Yang S."/>
        </authorList>
    </citation>
    <scope>NUCLEOTIDE SEQUENCE [LARGE SCALE GENOMIC DNA]</scope>
    <source>
        <strain evidence="3 4">ATCC 39140</strain>
        <strain evidence="2 5">DSM 13699</strain>
    </source>
</reference>
<dbReference type="Pfam" id="PF18014">
    <property type="entry name" value="Acetyltransf_18"/>
    <property type="match status" value="1"/>
</dbReference>
<dbReference type="InterPro" id="IPR052729">
    <property type="entry name" value="Acyl/Acetyltrans_Enzymes"/>
</dbReference>
<dbReference type="RefSeq" id="WP_232461612.1">
    <property type="nucleotide sequence ID" value="NZ_CP015579.1"/>
</dbReference>
<dbReference type="EMBL" id="CP015581">
    <property type="protein sequence ID" value="ARU97965.1"/>
    <property type="molecule type" value="Genomic_DNA"/>
</dbReference>
<dbReference type="PANTHER" id="PTHR47237:SF2">
    <property type="entry name" value="BLL4206 PROTEIN"/>
    <property type="match status" value="1"/>
</dbReference>
<dbReference type="Pfam" id="PF13508">
    <property type="entry name" value="Acetyltransf_7"/>
    <property type="match status" value="1"/>
</dbReference>
<dbReference type="CDD" id="cd04301">
    <property type="entry name" value="NAT_SF"/>
    <property type="match status" value="1"/>
</dbReference>
<dbReference type="PROSITE" id="PS51186">
    <property type="entry name" value="GNAT"/>
    <property type="match status" value="1"/>
</dbReference>
<sequence>MSFELRRMEPEDLPAGYRLTQMMHWPHRLQDWQQALSLGEGVVAVQDQQIVGCALVWRWGEQRSTLGLVIVDPAVQGAGIGKAMLSTLLEKVAGTNVRLHATEAGKGLYQKFGFTVQGTVHQHQFAQLPVLPAPVLAKEQQIRRLNEGELPQIIDFDQQAHGLYRPALYQQLFASEALWVLEQQGKIDGFVCLRKFGHGYQAGPLIARNERDARLLFSHCAASLAGEFLRIDTHGDTSFSEWLTVCGLPIVDTPLLMIRGMPPVKTEGGMLDFGFMTQAMG</sequence>
<dbReference type="InterPro" id="IPR016181">
    <property type="entry name" value="Acyl_CoA_acyltransferase"/>
</dbReference>
<dbReference type="EMBL" id="CP015579">
    <property type="protein sequence ID" value="ARU93927.1"/>
    <property type="molecule type" value="Genomic_DNA"/>
</dbReference>
<gene>
    <name evidence="2" type="ORF">A7K98_09150</name>
    <name evidence="3" type="ORF">A7K99_09150</name>
</gene>
<evidence type="ECO:0000259" key="1">
    <source>
        <dbReference type="PROSITE" id="PS51186"/>
    </source>
</evidence>
<dbReference type="InterPro" id="IPR000182">
    <property type="entry name" value="GNAT_dom"/>
</dbReference>
<evidence type="ECO:0000313" key="5">
    <source>
        <dbReference type="Proteomes" id="UP000195814"/>
    </source>
</evidence>
<dbReference type="Gene3D" id="3.40.630.30">
    <property type="match status" value="1"/>
</dbReference>
<evidence type="ECO:0000313" key="3">
    <source>
        <dbReference type="EMBL" id="ARU97965.1"/>
    </source>
</evidence>
<proteinExistence type="predicted"/>
<feature type="domain" description="N-acetyltransferase" evidence="1">
    <location>
        <begin position="3"/>
        <end position="134"/>
    </location>
</feature>
<name>A0A1Y0LJK6_TATCI</name>
<accession>A0A1Y0LJK6</accession>
<dbReference type="Proteomes" id="UP000195814">
    <property type="component" value="Chromosome"/>
</dbReference>
<dbReference type="SUPFAM" id="SSF55729">
    <property type="entry name" value="Acyl-CoA N-acyltransferases (Nat)"/>
    <property type="match status" value="1"/>
</dbReference>
<evidence type="ECO:0000313" key="4">
    <source>
        <dbReference type="Proteomes" id="UP000195729"/>
    </source>
</evidence>
<dbReference type="Gene3D" id="3.40.630.90">
    <property type="match status" value="1"/>
</dbReference>
<dbReference type="PANTHER" id="PTHR47237">
    <property type="entry name" value="SLL0310 PROTEIN"/>
    <property type="match status" value="1"/>
</dbReference>
<keyword evidence="4" id="KW-1185">Reference proteome</keyword>
<dbReference type="GO" id="GO:0016747">
    <property type="term" value="F:acyltransferase activity, transferring groups other than amino-acyl groups"/>
    <property type="evidence" value="ECO:0007669"/>
    <property type="project" value="InterPro"/>
</dbReference>
<dbReference type="Proteomes" id="UP000195729">
    <property type="component" value="Chromosome"/>
</dbReference>
<dbReference type="AlphaFoldDB" id="A0A1Y0LJK6"/>